<keyword evidence="2 10" id="KW-0158">Chromosome</keyword>
<dbReference type="SMART" id="SM01285">
    <property type="entry name" value="FACT-Spt16_Nlob"/>
    <property type="match status" value="1"/>
</dbReference>
<comment type="function">
    <text evidence="10">Component of the FACT complex, a general chromatin factor that acts to reorganize nucleosomes. The FACT complex is involved in multiple processes that require DNA as a template such as mRNA elongation, DNA replication and DNA repair. During transcription elongation the FACT complex acts as a histone chaperone that both destabilizes and restores nucleosomal structure. It facilitates the passage of RNA polymerase II and transcription by promoting the dissociation of one histone H2A-H2B dimer from the nucleosome, then subsequently promotes the reestablishment of the nucleosome following the passage of RNA polymerase II.</text>
</comment>
<keyword evidence="4 10" id="KW-0227">DNA damage</keyword>
<evidence type="ECO:0000256" key="11">
    <source>
        <dbReference type="SAM" id="Coils"/>
    </source>
</evidence>
<dbReference type="GO" id="GO:0006281">
    <property type="term" value="P:DNA repair"/>
    <property type="evidence" value="ECO:0007669"/>
    <property type="project" value="UniProtKB-UniRule"/>
</dbReference>
<comment type="subcellular location">
    <subcellularLocation>
        <location evidence="10">Nucleus</location>
    </subcellularLocation>
    <subcellularLocation>
        <location evidence="10">Chromosome</location>
    </subcellularLocation>
</comment>
<dbReference type="CDD" id="cd01091">
    <property type="entry name" value="CDC68-like"/>
    <property type="match status" value="1"/>
</dbReference>
<evidence type="ECO:0000256" key="4">
    <source>
        <dbReference type="ARBA" id="ARBA00022763"/>
    </source>
</evidence>
<comment type="caution">
    <text evidence="16">The sequence shown here is derived from an EMBL/GenBank/DDBJ whole genome shotgun (WGS) entry which is preliminary data.</text>
</comment>
<feature type="domain" description="FACT complex subunit SPT16 N-terminal lobe" evidence="13">
    <location>
        <begin position="6"/>
        <end position="159"/>
    </location>
</feature>
<keyword evidence="9 10" id="KW-0539">Nucleus</keyword>
<evidence type="ECO:0000256" key="3">
    <source>
        <dbReference type="ARBA" id="ARBA00022705"/>
    </source>
</evidence>
<evidence type="ECO:0000313" key="17">
    <source>
        <dbReference type="Proteomes" id="UP000242146"/>
    </source>
</evidence>
<dbReference type="GO" id="GO:0035101">
    <property type="term" value="C:FACT complex"/>
    <property type="evidence" value="ECO:0007669"/>
    <property type="project" value="UniProtKB-UniRule"/>
</dbReference>
<feature type="domain" description="FACT complex subunit SPT16 middle" evidence="14">
    <location>
        <begin position="545"/>
        <end position="695"/>
    </location>
</feature>
<feature type="region of interest" description="Disordered" evidence="12">
    <location>
        <begin position="443"/>
        <end position="495"/>
    </location>
</feature>
<keyword evidence="6 11" id="KW-0175">Coiled coil</keyword>
<dbReference type="Gene3D" id="3.40.350.10">
    <property type="entry name" value="Creatinase/prolidase N-terminal domain"/>
    <property type="match status" value="1"/>
</dbReference>
<comment type="subunit">
    <text evidence="10">Component of the FACT complex.</text>
</comment>
<dbReference type="GO" id="GO:0007063">
    <property type="term" value="P:regulation of sister chromatid cohesion"/>
    <property type="evidence" value="ECO:0007669"/>
    <property type="project" value="EnsemblFungi"/>
</dbReference>
<keyword evidence="7 10" id="KW-0804">Transcription</keyword>
<evidence type="ECO:0000256" key="1">
    <source>
        <dbReference type="ARBA" id="ARBA00010779"/>
    </source>
</evidence>
<evidence type="ECO:0000256" key="2">
    <source>
        <dbReference type="ARBA" id="ARBA00022454"/>
    </source>
</evidence>
<dbReference type="STRING" id="101127.A0A1X2GFI7"/>
<dbReference type="SMART" id="SM01286">
    <property type="entry name" value="SPT16"/>
    <property type="match status" value="1"/>
</dbReference>
<dbReference type="Gene3D" id="2.30.29.210">
    <property type="entry name" value="FACT complex subunit Spt16p/Cdc68p"/>
    <property type="match status" value="1"/>
</dbReference>
<dbReference type="PANTHER" id="PTHR13980:SF15">
    <property type="entry name" value="FACT COMPLEX SUBUNIT SPT16"/>
    <property type="match status" value="1"/>
</dbReference>
<dbReference type="AlphaFoldDB" id="A0A1X2GFI7"/>
<evidence type="ECO:0000256" key="9">
    <source>
        <dbReference type="ARBA" id="ARBA00023242"/>
    </source>
</evidence>
<dbReference type="InterPro" id="IPR033825">
    <property type="entry name" value="Spt16_M24"/>
</dbReference>
<dbReference type="InterPro" id="IPR011993">
    <property type="entry name" value="PH-like_dom_sf"/>
</dbReference>
<dbReference type="FunFam" id="2.30.29.30:FF:000017">
    <property type="entry name" value="FACT complex subunit SPT16"/>
    <property type="match status" value="1"/>
</dbReference>
<dbReference type="InterPro" id="IPR013953">
    <property type="entry name" value="FACT_SPT16_M"/>
</dbReference>
<dbReference type="GO" id="GO:0140719">
    <property type="term" value="P:constitutive heterochromatin formation"/>
    <property type="evidence" value="ECO:0007669"/>
    <property type="project" value="EnsemblFungi"/>
</dbReference>
<feature type="domain" description="Histone chaperone RTT106/FACT complex subunit SPT16-like middle" evidence="15">
    <location>
        <begin position="817"/>
        <end position="907"/>
    </location>
</feature>
<dbReference type="FunFam" id="3.90.230.10:FF:000005">
    <property type="entry name" value="FACT complex subunit spt16"/>
    <property type="match status" value="1"/>
</dbReference>
<dbReference type="Pfam" id="PF00557">
    <property type="entry name" value="Peptidase_M24"/>
    <property type="match status" value="1"/>
</dbReference>
<keyword evidence="17" id="KW-1185">Reference proteome</keyword>
<evidence type="ECO:0000256" key="6">
    <source>
        <dbReference type="ARBA" id="ARBA00023054"/>
    </source>
</evidence>
<dbReference type="OrthoDB" id="10251642at2759"/>
<keyword evidence="8 10" id="KW-0234">DNA repair</keyword>
<dbReference type="Pfam" id="PF08644">
    <property type="entry name" value="SPT16"/>
    <property type="match status" value="1"/>
</dbReference>
<dbReference type="GO" id="GO:0006261">
    <property type="term" value="P:DNA-templated DNA replication"/>
    <property type="evidence" value="ECO:0007669"/>
    <property type="project" value="EnsemblFungi"/>
</dbReference>
<dbReference type="SUPFAM" id="SSF55920">
    <property type="entry name" value="Creatinase/aminopeptidase"/>
    <property type="match status" value="1"/>
</dbReference>
<evidence type="ECO:0000256" key="5">
    <source>
        <dbReference type="ARBA" id="ARBA00023015"/>
    </source>
</evidence>
<evidence type="ECO:0000256" key="10">
    <source>
        <dbReference type="RuleBase" id="RU367052"/>
    </source>
</evidence>
<gene>
    <name evidence="16" type="ORF">DM01DRAFT_211493</name>
</gene>
<dbReference type="InterPro" id="IPR000994">
    <property type="entry name" value="Pept_M24"/>
</dbReference>
<dbReference type="Proteomes" id="UP000242146">
    <property type="component" value="Unassembled WGS sequence"/>
</dbReference>
<dbReference type="FunFam" id="2.30.29.210:FF:000001">
    <property type="entry name" value="FACT complex subunit spt16"/>
    <property type="match status" value="1"/>
</dbReference>
<dbReference type="GO" id="GO:0006368">
    <property type="term" value="P:transcription elongation by RNA polymerase II"/>
    <property type="evidence" value="ECO:0007669"/>
    <property type="project" value="TreeGrafter"/>
</dbReference>
<dbReference type="Pfam" id="PF24824">
    <property type="entry name" value="PH_SPT16"/>
    <property type="match status" value="1"/>
</dbReference>
<keyword evidence="5 10" id="KW-0805">Transcription regulation</keyword>
<reference evidence="16 17" key="1">
    <citation type="submission" date="2016-07" db="EMBL/GenBank/DDBJ databases">
        <title>Pervasive Adenine N6-methylation of Active Genes in Fungi.</title>
        <authorList>
            <consortium name="DOE Joint Genome Institute"/>
            <person name="Mondo S.J."/>
            <person name="Dannebaum R.O."/>
            <person name="Kuo R.C."/>
            <person name="Labutti K."/>
            <person name="Haridas S."/>
            <person name="Kuo A."/>
            <person name="Salamov A."/>
            <person name="Ahrendt S.R."/>
            <person name="Lipzen A."/>
            <person name="Sullivan W."/>
            <person name="Andreopoulos W.B."/>
            <person name="Clum A."/>
            <person name="Lindquist E."/>
            <person name="Daum C."/>
            <person name="Ramamoorthy G.K."/>
            <person name="Gryganskyi A."/>
            <person name="Culley D."/>
            <person name="Magnuson J.K."/>
            <person name="James T.Y."/>
            <person name="O'Malley M.A."/>
            <person name="Stajich J.E."/>
            <person name="Spatafora J.W."/>
            <person name="Visel A."/>
            <person name="Grigoriev I.V."/>
        </authorList>
    </citation>
    <scope>NUCLEOTIDE SEQUENCE [LARGE SCALE GENOMIC DNA]</scope>
    <source>
        <strain evidence="16 17">NRRL 3301</strain>
    </source>
</reference>
<dbReference type="EMBL" id="MCGT01000017">
    <property type="protein sequence ID" value="ORX52677.1"/>
    <property type="molecule type" value="Genomic_DNA"/>
</dbReference>
<dbReference type="InterPro" id="IPR036005">
    <property type="entry name" value="Creatinase/aminopeptidase-like"/>
</dbReference>
<protein>
    <recommendedName>
        <fullName evidence="10">FACT complex subunit</fullName>
    </recommendedName>
</protein>
<evidence type="ECO:0000256" key="8">
    <source>
        <dbReference type="ARBA" id="ARBA00023204"/>
    </source>
</evidence>
<sequence>MASIEIDTKRFHKHAKALLANWKNNDDLFQNIDALLILVGDDDQESLYKKSVTLQTWLLGFPLYQSTMLMQPDKITFVCSNKKADILDTLKNGPVPVDIIRRGKNIEQNVPVYAPLVEAVANKRVGVIPKDQFKGKNVDEWTQALGSNSFENVDLTPALSATLVVKDDEELRTMRLAAKVSSNVMTHYFTKEMSTMIDAGKSITHEKLSEMTENVIDDPRVAKVLRLPSEVENSEDLDWCYTPIIQSGGVYDLKSSAMSNNKLLHSGVILCSLGIRYKFYCSNIGRTFLIDPTKQQQRNYEFLCDLQLHVMEAIRDGGKLKDVYQRAQTFVQQKRPDLDAHLTKNAGFSMGIEFREANYVLNQKNARELKAGMVLNVSLGFADLVNNDAKDAKDKTYSLLLVDTMRVTDRLPVVLTDSSKRLGDISFFFGDEDDKDAMDLEDAPAKKKKTRADASSSAAATAAAGPTKTAILRSKFRSEEQDDDTKEQKRSEHQKQLFAQKQADGLAKFSENGPTGQQENKVEFRRFESYRSEQKLPREIQRLQIIVDKRNESVILPIYGMAVPFHISTLKTASKSDEGDFVMLRLNFVTPNQAGNKKDDLPFDDPTATFIRALTFRSANVAHMAQVYQSITDMKKESVKKETQRKEMADVVTQDSLVMVKGKRPHRLADVYARPQLDGKRLPGELEIHTNGLRYGTLRSDQSFNILFSNIKHLFFQPCDNELLVLIHIHLKNPVMIGKRKTKDVQFYREATDVQFDETGNKRRRHIYGDDDEIESEREERRRRKNLNQEFKQFAEKIAEASEDRLEVDIPFRELGFQGVPFRTNVLLQPTTDCLVHLSDPPFLVVTLNEIEIAHLERVQFGLKNFDMVFVFKDFQRPPIHINTIPMGQLDNVKDWLDSVEVAFTEGPVNLNWTMIMKTVNENPAEFFKEGGWSFLSNDGNVS</sequence>
<dbReference type="InterPro" id="IPR040258">
    <property type="entry name" value="Spt16"/>
</dbReference>
<dbReference type="Gene3D" id="2.30.29.30">
    <property type="entry name" value="Pleckstrin-homology domain (PH domain)/Phosphotyrosine-binding domain (PTB)"/>
    <property type="match status" value="1"/>
</dbReference>
<proteinExistence type="inferred from homology"/>
<dbReference type="InterPro" id="IPR029149">
    <property type="entry name" value="Creatin/AminoP/Spt16_N"/>
</dbReference>
<evidence type="ECO:0000256" key="12">
    <source>
        <dbReference type="SAM" id="MobiDB-lite"/>
    </source>
</evidence>
<comment type="similarity">
    <text evidence="1 10">Belongs to the peptidase M24 family. SPT16 subfamily.</text>
</comment>
<dbReference type="Gene3D" id="2.30.29.150">
    <property type="match status" value="1"/>
</dbReference>
<dbReference type="Pfam" id="PF08512">
    <property type="entry name" value="Rttp106-like_middle"/>
    <property type="match status" value="1"/>
</dbReference>
<dbReference type="GO" id="GO:0045899">
    <property type="term" value="P:positive regulation of RNA polymerase II transcription preinitiation complex assembly"/>
    <property type="evidence" value="ECO:0007669"/>
    <property type="project" value="EnsemblFungi"/>
</dbReference>
<dbReference type="InterPro" id="IPR056595">
    <property type="entry name" value="Fact-SPT16_PH"/>
</dbReference>
<evidence type="ECO:0000259" key="14">
    <source>
        <dbReference type="SMART" id="SM01286"/>
    </source>
</evidence>
<dbReference type="PANTHER" id="PTHR13980">
    <property type="entry name" value="CDC68 RELATED"/>
    <property type="match status" value="1"/>
</dbReference>
<dbReference type="GO" id="GO:0042393">
    <property type="term" value="F:histone binding"/>
    <property type="evidence" value="ECO:0007669"/>
    <property type="project" value="EnsemblFungi"/>
</dbReference>
<organism evidence="16 17">
    <name type="scientific">Hesseltinella vesiculosa</name>
    <dbReference type="NCBI Taxonomy" id="101127"/>
    <lineage>
        <taxon>Eukaryota</taxon>
        <taxon>Fungi</taxon>
        <taxon>Fungi incertae sedis</taxon>
        <taxon>Mucoromycota</taxon>
        <taxon>Mucoromycotina</taxon>
        <taxon>Mucoromycetes</taxon>
        <taxon>Mucorales</taxon>
        <taxon>Cunninghamellaceae</taxon>
        <taxon>Hesseltinella</taxon>
    </lineage>
</organism>
<evidence type="ECO:0000256" key="7">
    <source>
        <dbReference type="ARBA" id="ARBA00023163"/>
    </source>
</evidence>
<feature type="compositionally biased region" description="Low complexity" evidence="12">
    <location>
        <begin position="453"/>
        <end position="470"/>
    </location>
</feature>
<feature type="coiled-coil region" evidence="11">
    <location>
        <begin position="777"/>
        <end position="804"/>
    </location>
</feature>
<dbReference type="SMART" id="SM01287">
    <property type="entry name" value="Rtt106"/>
    <property type="match status" value="1"/>
</dbReference>
<evidence type="ECO:0000313" key="16">
    <source>
        <dbReference type="EMBL" id="ORX52677.1"/>
    </source>
</evidence>
<name>A0A1X2GFI7_9FUNG</name>
<keyword evidence="3 10" id="KW-0235">DNA replication</keyword>
<evidence type="ECO:0000259" key="15">
    <source>
        <dbReference type="SMART" id="SM01287"/>
    </source>
</evidence>
<dbReference type="InterPro" id="IPR029148">
    <property type="entry name" value="FACT-SPT16_Nlobe"/>
</dbReference>
<dbReference type="GO" id="GO:0006334">
    <property type="term" value="P:nucleosome assembly"/>
    <property type="evidence" value="ECO:0007669"/>
    <property type="project" value="EnsemblFungi"/>
</dbReference>
<accession>A0A1X2GFI7</accession>
<feature type="compositionally biased region" description="Basic and acidic residues" evidence="12">
    <location>
        <begin position="486"/>
        <end position="495"/>
    </location>
</feature>
<dbReference type="GO" id="GO:0140713">
    <property type="term" value="F:histone chaperone activity"/>
    <property type="evidence" value="ECO:0007669"/>
    <property type="project" value="EnsemblFungi"/>
</dbReference>
<dbReference type="InterPro" id="IPR013719">
    <property type="entry name" value="RTT106/SPT16-like_middle_dom"/>
</dbReference>
<dbReference type="GO" id="GO:0031491">
    <property type="term" value="F:nucleosome binding"/>
    <property type="evidence" value="ECO:0007669"/>
    <property type="project" value="EnsemblFungi"/>
</dbReference>
<dbReference type="Pfam" id="PF14826">
    <property type="entry name" value="FACT-Spt16_Nlob"/>
    <property type="match status" value="1"/>
</dbReference>
<dbReference type="Gene3D" id="3.90.230.10">
    <property type="entry name" value="Creatinase/methionine aminopeptidase superfamily"/>
    <property type="match status" value="1"/>
</dbReference>
<evidence type="ECO:0000259" key="13">
    <source>
        <dbReference type="SMART" id="SM01285"/>
    </source>
</evidence>